<name>A0A1B0DC72_PHLPP</name>
<evidence type="ECO:0000313" key="2">
    <source>
        <dbReference type="EnsemblMetazoa" id="PPAI005411-PA"/>
    </source>
</evidence>
<feature type="compositionally biased region" description="Basic and acidic residues" evidence="1">
    <location>
        <begin position="309"/>
        <end position="318"/>
    </location>
</feature>
<dbReference type="AlphaFoldDB" id="A0A1B0DC72"/>
<feature type="compositionally biased region" description="Basic and acidic residues" evidence="1">
    <location>
        <begin position="122"/>
        <end position="147"/>
    </location>
</feature>
<dbReference type="EMBL" id="AJVK01030604">
    <property type="status" value="NOT_ANNOTATED_CDS"/>
    <property type="molecule type" value="Genomic_DNA"/>
</dbReference>
<feature type="compositionally biased region" description="Basic and acidic residues" evidence="1">
    <location>
        <begin position="96"/>
        <end position="108"/>
    </location>
</feature>
<proteinExistence type="predicted"/>
<feature type="compositionally biased region" description="Basic and acidic residues" evidence="1">
    <location>
        <begin position="218"/>
        <end position="237"/>
    </location>
</feature>
<keyword evidence="3" id="KW-1185">Reference proteome</keyword>
<feature type="compositionally biased region" description="Polar residues" evidence="1">
    <location>
        <begin position="239"/>
        <end position="252"/>
    </location>
</feature>
<dbReference type="VEuPathDB" id="VectorBase:PPAI005411"/>
<reference evidence="2" key="1">
    <citation type="submission" date="2022-08" db="UniProtKB">
        <authorList>
            <consortium name="EnsemblMetazoa"/>
        </authorList>
    </citation>
    <scope>IDENTIFICATION</scope>
    <source>
        <strain evidence="2">Israel</strain>
    </source>
</reference>
<feature type="region of interest" description="Disordered" evidence="1">
    <location>
        <begin position="62"/>
        <end position="152"/>
    </location>
</feature>
<feature type="compositionally biased region" description="Polar residues" evidence="1">
    <location>
        <begin position="109"/>
        <end position="118"/>
    </location>
</feature>
<feature type="compositionally biased region" description="Polar residues" evidence="1">
    <location>
        <begin position="287"/>
        <end position="298"/>
    </location>
</feature>
<organism evidence="2 3">
    <name type="scientific">Phlebotomus papatasi</name>
    <name type="common">Sandfly</name>
    <dbReference type="NCBI Taxonomy" id="29031"/>
    <lineage>
        <taxon>Eukaryota</taxon>
        <taxon>Metazoa</taxon>
        <taxon>Ecdysozoa</taxon>
        <taxon>Arthropoda</taxon>
        <taxon>Hexapoda</taxon>
        <taxon>Insecta</taxon>
        <taxon>Pterygota</taxon>
        <taxon>Neoptera</taxon>
        <taxon>Endopterygota</taxon>
        <taxon>Diptera</taxon>
        <taxon>Nematocera</taxon>
        <taxon>Psychodoidea</taxon>
        <taxon>Psychodidae</taxon>
        <taxon>Phlebotomus</taxon>
        <taxon>Phlebotomus</taxon>
    </lineage>
</organism>
<accession>A0A1B0DC72</accession>
<sequence>MTFFWLSRSERMSSGSPESDFHVQDPPSSVPGSLAYVLRQERCDTPLDESQIVERERIRRILRHTENSQNASQSNLSYLEDISRTQESVPSPADKTSSDEQSKVEDQSKQAGDSTETLSFPEDEKAEERQESQENSKKNPDESREEVIGVPEVTFVTISDIGVIESKEDEMDIDEVIIYGDPLGSMRDAVDIQDPEEPSGGAVELEKGTIPEESPSTLEKDTVDELFKEGSDEKMLDLSDTSQAPKDPSGSSEYRLPEHLEQEIVQEDFLLPEKDTVDELFEERSDQQMLDLSDTSQAPEEPSGATGKELQDLPEHSRQGLVQEHFSLPERDTVDELFEKQSNEQRNDSVGISSPPEEPSASMGDILDEMAGNSEAPRATNSSSGDIPKTPRPGGSSERASGKTWMNMADFMKMYKKKQGNAPQKNYTSQEEFWRT</sequence>
<feature type="compositionally biased region" description="Polar residues" evidence="1">
    <location>
        <begin position="67"/>
        <end position="77"/>
    </location>
</feature>
<feature type="compositionally biased region" description="Basic and acidic residues" evidence="1">
    <location>
        <begin position="327"/>
        <end position="347"/>
    </location>
</feature>
<feature type="region of interest" description="Disordered" evidence="1">
    <location>
        <begin position="186"/>
        <end position="436"/>
    </location>
</feature>
<feature type="compositionally biased region" description="Polar residues" evidence="1">
    <location>
        <begin position="421"/>
        <end position="436"/>
    </location>
</feature>
<evidence type="ECO:0000256" key="1">
    <source>
        <dbReference type="SAM" id="MobiDB-lite"/>
    </source>
</evidence>
<dbReference type="Proteomes" id="UP000092462">
    <property type="component" value="Unassembled WGS sequence"/>
</dbReference>
<feature type="compositionally biased region" description="Basic and acidic residues" evidence="1">
    <location>
        <begin position="271"/>
        <end position="286"/>
    </location>
</feature>
<dbReference type="EnsemblMetazoa" id="PPAI005411-RA">
    <property type="protein sequence ID" value="PPAI005411-PA"/>
    <property type="gene ID" value="PPAI005411"/>
</dbReference>
<dbReference type="VEuPathDB" id="VectorBase:PPAPM1_012515"/>
<protein>
    <submittedName>
        <fullName evidence="2">Uncharacterized protein</fullName>
    </submittedName>
</protein>
<feature type="region of interest" description="Disordered" evidence="1">
    <location>
        <begin position="1"/>
        <end position="32"/>
    </location>
</feature>
<evidence type="ECO:0000313" key="3">
    <source>
        <dbReference type="Proteomes" id="UP000092462"/>
    </source>
</evidence>